<dbReference type="InterPro" id="IPR022560">
    <property type="entry name" value="DUF3473"/>
</dbReference>
<dbReference type="Proteomes" id="UP000029843">
    <property type="component" value="Unassembled WGS sequence"/>
</dbReference>
<dbReference type="PANTHER" id="PTHR47561:SF1">
    <property type="entry name" value="POLYSACCHARIDE DEACETYLASE FAMILY PROTEIN (AFU_ORTHOLOGUE AFUA_6G05030)"/>
    <property type="match status" value="1"/>
</dbReference>
<evidence type="ECO:0000259" key="1">
    <source>
        <dbReference type="PROSITE" id="PS51677"/>
    </source>
</evidence>
<organism evidence="2 3">
    <name type="scientific">Colwellia psychrerythraea</name>
    <name type="common">Vibrio psychroerythus</name>
    <dbReference type="NCBI Taxonomy" id="28229"/>
    <lineage>
        <taxon>Bacteria</taxon>
        <taxon>Pseudomonadati</taxon>
        <taxon>Pseudomonadota</taxon>
        <taxon>Gammaproteobacteria</taxon>
        <taxon>Alteromonadales</taxon>
        <taxon>Colwelliaceae</taxon>
        <taxon>Colwellia</taxon>
    </lineage>
</organism>
<dbReference type="InterPro" id="IPR002509">
    <property type="entry name" value="NODB_dom"/>
</dbReference>
<dbReference type="NCBIfam" id="TIGR03006">
    <property type="entry name" value="pepcterm_polyde"/>
    <property type="match status" value="1"/>
</dbReference>
<accession>A0A099KXY2</accession>
<dbReference type="Pfam" id="PF01522">
    <property type="entry name" value="Polysacc_deac_1"/>
    <property type="match status" value="1"/>
</dbReference>
<dbReference type="Gene3D" id="3.20.20.370">
    <property type="entry name" value="Glycoside hydrolase/deacetylase"/>
    <property type="match status" value="1"/>
</dbReference>
<comment type="caution">
    <text evidence="2">The sequence shown here is derived from an EMBL/GenBank/DDBJ whole genome shotgun (WGS) entry which is preliminary data.</text>
</comment>
<dbReference type="PATRIC" id="fig|28229.4.peg.925"/>
<dbReference type="InterPro" id="IPR045235">
    <property type="entry name" value="PuuE_HpPgdA-like"/>
</dbReference>
<evidence type="ECO:0000313" key="2">
    <source>
        <dbReference type="EMBL" id="KGJ94717.1"/>
    </source>
</evidence>
<protein>
    <submittedName>
        <fullName evidence="2">Polysaccharide deactylase family protein, PEP-CTERM locus subfamily</fullName>
    </submittedName>
</protein>
<feature type="domain" description="NodB homology" evidence="1">
    <location>
        <begin position="37"/>
        <end position="288"/>
    </location>
</feature>
<gene>
    <name evidence="2" type="ORF">ND2E_1906</name>
</gene>
<sequence>MIMQTVNKMTTFPSRQALTVDVEDYFHVSAFEKAIDKADWNNLELRVEANTYRLLELFEQKQAKCTFFTLGWVAERCPNLIKAIVDQGHELASHGFAHQRATEMTPEQFLADVRKSKQVLEDTSGQAIIGYRAPSFSINDNNTWVYKTLAELGFEYSSSTYPIEHDLYGVPNWPRFKYQRDEGIIEIPVPTVRKSERNTGIGGGGYFRLYPYWLSKRRIDNYLNTEQQPYSFYFHPWEIDPEQPRVAGASIKSRLRHYLNLSRMEGKVVRLLEDYQWDTMKSVYLNKK</sequence>
<proteinExistence type="predicted"/>
<dbReference type="GO" id="GO:0016810">
    <property type="term" value="F:hydrolase activity, acting on carbon-nitrogen (but not peptide) bonds"/>
    <property type="evidence" value="ECO:0007669"/>
    <property type="project" value="InterPro"/>
</dbReference>
<dbReference type="InterPro" id="IPR011330">
    <property type="entry name" value="Glyco_hydro/deAcase_b/a-brl"/>
</dbReference>
<dbReference type="Pfam" id="PF11959">
    <property type="entry name" value="DUF3473"/>
    <property type="match status" value="1"/>
</dbReference>
<dbReference type="CDD" id="cd10941">
    <property type="entry name" value="CE4_PuuE_HpPgdA_like_2"/>
    <property type="match status" value="1"/>
</dbReference>
<dbReference type="InterPro" id="IPR014344">
    <property type="entry name" value="XrtA_polysacc_deacetyl"/>
</dbReference>
<dbReference type="SUPFAM" id="SSF88713">
    <property type="entry name" value="Glycoside hydrolase/deacetylase"/>
    <property type="match status" value="1"/>
</dbReference>
<dbReference type="AlphaFoldDB" id="A0A099KXY2"/>
<dbReference type="PANTHER" id="PTHR47561">
    <property type="entry name" value="POLYSACCHARIDE DEACETYLASE FAMILY PROTEIN (AFU_ORTHOLOGUE AFUA_6G05030)"/>
    <property type="match status" value="1"/>
</dbReference>
<name>A0A099KXY2_COLPS</name>
<dbReference type="EMBL" id="JQED01000005">
    <property type="protein sequence ID" value="KGJ94717.1"/>
    <property type="molecule type" value="Genomic_DNA"/>
</dbReference>
<reference evidence="2 3" key="1">
    <citation type="submission" date="2014-08" db="EMBL/GenBank/DDBJ databases">
        <title>Genomic and Phenotypic Diversity of Colwellia psychrerythraea strains from Disparate Marine Basins.</title>
        <authorList>
            <person name="Techtmann S.M."/>
            <person name="Stelling S.C."/>
            <person name="Utturkar S.M."/>
            <person name="Alshibli N."/>
            <person name="Harris A."/>
            <person name="Brown S.D."/>
            <person name="Hazen T.C."/>
        </authorList>
    </citation>
    <scope>NUCLEOTIDE SEQUENCE [LARGE SCALE GENOMIC DNA]</scope>
    <source>
        <strain evidence="2 3">ND2E</strain>
    </source>
</reference>
<dbReference type="GO" id="GO:0005975">
    <property type="term" value="P:carbohydrate metabolic process"/>
    <property type="evidence" value="ECO:0007669"/>
    <property type="project" value="InterPro"/>
</dbReference>
<evidence type="ECO:0000313" key="3">
    <source>
        <dbReference type="Proteomes" id="UP000029843"/>
    </source>
</evidence>
<dbReference type="PROSITE" id="PS51677">
    <property type="entry name" value="NODB"/>
    <property type="match status" value="1"/>
</dbReference>